<comment type="caution">
    <text evidence="2">The sequence shown here is derived from an EMBL/GenBank/DDBJ whole genome shotgun (WGS) entry which is preliminary data.</text>
</comment>
<dbReference type="Proteomes" id="UP000622890">
    <property type="component" value="Unassembled WGS sequence"/>
</dbReference>
<gene>
    <name evidence="2" type="ORF">JJB74_00090</name>
</gene>
<sequence length="271" mass="29669">MHPRTPTLLELQQAVYSDLLSAGDSHASEFVVTDGLDARSRITIYRNTVTSTLVSSLRLSYPVVQLLVGAEFFEGAARLFIEQNPPMSAYLDAYGAGFPDFFARMPEAAALGYLPDTARLEWAVNEALHAPDKEPLEVARLACVEQSELGNVRFVAHPAVRMLQSTFPIDVIWRAVLDRDESALAQISLDNAAVFLLVRRSASGIEVERIAGWQWKLTAALLAGQQLGTALVGMPEAETHLWLASLLASGCFTDIDLSMRARELLLGEDVI</sequence>
<evidence type="ECO:0000313" key="3">
    <source>
        <dbReference type="Proteomes" id="UP000622890"/>
    </source>
</evidence>
<evidence type="ECO:0000259" key="1">
    <source>
        <dbReference type="Pfam" id="PF09836"/>
    </source>
</evidence>
<accession>A0A934W4N4</accession>
<feature type="domain" description="Putative DNA-binding" evidence="1">
    <location>
        <begin position="11"/>
        <end position="101"/>
    </location>
</feature>
<proteinExistence type="predicted"/>
<dbReference type="Pfam" id="PF09836">
    <property type="entry name" value="DUF2063"/>
    <property type="match status" value="1"/>
</dbReference>
<protein>
    <submittedName>
        <fullName evidence="2">DNA-binding domain-containing protein</fullName>
    </submittedName>
</protein>
<keyword evidence="3" id="KW-1185">Reference proteome</keyword>
<dbReference type="Gene3D" id="1.10.150.690">
    <property type="entry name" value="DUF2063"/>
    <property type="match status" value="1"/>
</dbReference>
<dbReference type="EMBL" id="JAEPBG010000001">
    <property type="protein sequence ID" value="MBK4733015.1"/>
    <property type="molecule type" value="Genomic_DNA"/>
</dbReference>
<dbReference type="AlphaFoldDB" id="A0A934W4N4"/>
<evidence type="ECO:0000313" key="2">
    <source>
        <dbReference type="EMBL" id="MBK4733015.1"/>
    </source>
</evidence>
<organism evidence="2 3">
    <name type="scientific">Noviherbaspirillum pedocola</name>
    <dbReference type="NCBI Taxonomy" id="2801341"/>
    <lineage>
        <taxon>Bacteria</taxon>
        <taxon>Pseudomonadati</taxon>
        <taxon>Pseudomonadota</taxon>
        <taxon>Betaproteobacteria</taxon>
        <taxon>Burkholderiales</taxon>
        <taxon>Oxalobacteraceae</taxon>
        <taxon>Noviherbaspirillum</taxon>
    </lineage>
</organism>
<keyword evidence="2" id="KW-0238">DNA-binding</keyword>
<dbReference type="InterPro" id="IPR044922">
    <property type="entry name" value="DUF2063_N_sf"/>
</dbReference>
<dbReference type="RefSeq" id="WP_200589439.1">
    <property type="nucleotide sequence ID" value="NZ_JAEPBG010000001.1"/>
</dbReference>
<dbReference type="InterPro" id="IPR018640">
    <property type="entry name" value="DUF2063"/>
</dbReference>
<reference evidence="2" key="1">
    <citation type="submission" date="2021-01" db="EMBL/GenBank/DDBJ databases">
        <title>Genome sequence of strain Noviherbaspirillum sp. DKR-6.</title>
        <authorList>
            <person name="Chaudhary D.K."/>
        </authorList>
    </citation>
    <scope>NUCLEOTIDE SEQUENCE</scope>
    <source>
        <strain evidence="2">DKR-6</strain>
    </source>
</reference>
<name>A0A934W4N4_9BURK</name>
<dbReference type="GO" id="GO:0003677">
    <property type="term" value="F:DNA binding"/>
    <property type="evidence" value="ECO:0007669"/>
    <property type="project" value="UniProtKB-KW"/>
</dbReference>